<evidence type="ECO:0000313" key="4">
    <source>
        <dbReference type="Proteomes" id="UP001200642"/>
    </source>
</evidence>
<keyword evidence="4" id="KW-1185">Reference proteome</keyword>
<protein>
    <submittedName>
        <fullName evidence="3">Acyl-CoA thioesterase</fullName>
    </submittedName>
</protein>
<reference evidence="3" key="1">
    <citation type="submission" date="2023-02" db="EMBL/GenBank/DDBJ databases">
        <title>Genome of Flavobacteriaceae gen. nov. sp. strain F89.</title>
        <authorList>
            <person name="Wang Y."/>
        </authorList>
    </citation>
    <scope>NUCLEOTIDE SEQUENCE</scope>
    <source>
        <strain evidence="3">F89</strain>
    </source>
</reference>
<accession>A0AAE3ESP3</accession>
<dbReference type="SUPFAM" id="SSF54637">
    <property type="entry name" value="Thioesterase/thiol ester dehydrase-isomerase"/>
    <property type="match status" value="1"/>
</dbReference>
<dbReference type="PANTHER" id="PTHR31793:SF27">
    <property type="entry name" value="NOVEL THIOESTERASE SUPERFAMILY DOMAIN AND SAPOSIN A-TYPE DOMAIN CONTAINING PROTEIN (0610012H03RIK)"/>
    <property type="match status" value="1"/>
</dbReference>
<evidence type="ECO:0000313" key="3">
    <source>
        <dbReference type="EMBL" id="MCG2459424.1"/>
    </source>
</evidence>
<dbReference type="Pfam" id="PF13279">
    <property type="entry name" value="4HBT_2"/>
    <property type="match status" value="1"/>
</dbReference>
<evidence type="ECO:0000256" key="2">
    <source>
        <dbReference type="ARBA" id="ARBA00022801"/>
    </source>
</evidence>
<dbReference type="Gene3D" id="3.10.129.10">
    <property type="entry name" value="Hotdog Thioesterase"/>
    <property type="match status" value="1"/>
</dbReference>
<dbReference type="GO" id="GO:0047617">
    <property type="term" value="F:fatty acyl-CoA hydrolase activity"/>
    <property type="evidence" value="ECO:0007669"/>
    <property type="project" value="TreeGrafter"/>
</dbReference>
<comment type="similarity">
    <text evidence="1">Belongs to the 4-hydroxybenzoyl-CoA thioesterase family.</text>
</comment>
<dbReference type="RefSeq" id="WP_396022297.1">
    <property type="nucleotide sequence ID" value="NZ_JAIRBC010000001.1"/>
</dbReference>
<name>A0AAE3ESP3_9FLAO</name>
<dbReference type="InterPro" id="IPR050563">
    <property type="entry name" value="4-hydroxybenzoyl-CoA_TE"/>
</dbReference>
<dbReference type="CDD" id="cd00586">
    <property type="entry name" value="4HBT"/>
    <property type="match status" value="1"/>
</dbReference>
<evidence type="ECO:0000256" key="1">
    <source>
        <dbReference type="ARBA" id="ARBA00005953"/>
    </source>
</evidence>
<organism evidence="3 4">
    <name type="scientific">Cerina litoralis</name>
    <dbReference type="NCBI Taxonomy" id="2874477"/>
    <lineage>
        <taxon>Bacteria</taxon>
        <taxon>Pseudomonadati</taxon>
        <taxon>Bacteroidota</taxon>
        <taxon>Flavobacteriia</taxon>
        <taxon>Flavobacteriales</taxon>
        <taxon>Flavobacteriaceae</taxon>
        <taxon>Cerina</taxon>
    </lineage>
</organism>
<keyword evidence="2" id="KW-0378">Hydrolase</keyword>
<dbReference type="EMBL" id="JAIRBC010000001">
    <property type="protein sequence ID" value="MCG2459424.1"/>
    <property type="molecule type" value="Genomic_DNA"/>
</dbReference>
<dbReference type="InterPro" id="IPR029069">
    <property type="entry name" value="HotDog_dom_sf"/>
</dbReference>
<proteinExistence type="inferred from homology"/>
<comment type="caution">
    <text evidence="3">The sequence shown here is derived from an EMBL/GenBank/DDBJ whole genome shotgun (WGS) entry which is preliminary data.</text>
</comment>
<gene>
    <name evidence="3" type="ORF">K8352_01530</name>
</gene>
<dbReference type="AlphaFoldDB" id="A0AAE3ESP3"/>
<sequence length="164" mass="18810">MYTKQFEVRWGDMDANRHLANSAYINYMAHTRMSLFLDSGLTHKMMVEHKLGPVVFHEHIYYFREVLPGTPVTVSVEFKGMSANGTLFEFHHNFYGPQGQNLAYGEMMGGWINSETRRLTSLHDEPLAVFKGMAKADDFRTLTSADTRKYGKRPQDISPDVLGR</sequence>
<dbReference type="PANTHER" id="PTHR31793">
    <property type="entry name" value="4-HYDROXYBENZOYL-COA THIOESTERASE FAMILY MEMBER"/>
    <property type="match status" value="1"/>
</dbReference>
<dbReference type="Proteomes" id="UP001200642">
    <property type="component" value="Unassembled WGS sequence"/>
</dbReference>